<dbReference type="Pfam" id="PF06071">
    <property type="entry name" value="YchF-GTPase_C"/>
    <property type="match status" value="1"/>
</dbReference>
<dbReference type="GO" id="GO:0016887">
    <property type="term" value="F:ATP hydrolysis activity"/>
    <property type="evidence" value="ECO:0007669"/>
    <property type="project" value="UniProtKB-UniRule"/>
</dbReference>
<evidence type="ECO:0000313" key="9">
    <source>
        <dbReference type="EMBL" id="TDF93566.1"/>
    </source>
</evidence>
<dbReference type="InterPro" id="IPR004396">
    <property type="entry name" value="ATPase_YchF/OLA1"/>
</dbReference>
<evidence type="ECO:0000313" key="10">
    <source>
        <dbReference type="Proteomes" id="UP000295636"/>
    </source>
</evidence>
<dbReference type="InterPro" id="IPR012676">
    <property type="entry name" value="TGS-like"/>
</dbReference>
<evidence type="ECO:0000256" key="4">
    <source>
        <dbReference type="ARBA" id="ARBA00022840"/>
    </source>
</evidence>
<dbReference type="InterPro" id="IPR031167">
    <property type="entry name" value="G_OBG"/>
</dbReference>
<keyword evidence="3 6" id="KW-0547">Nucleotide-binding</keyword>
<dbReference type="PANTHER" id="PTHR23305:SF18">
    <property type="entry name" value="OBG-TYPE G DOMAIN-CONTAINING PROTEIN"/>
    <property type="match status" value="1"/>
</dbReference>
<dbReference type="HAMAP" id="MF_00944">
    <property type="entry name" value="YchF_OLA1_ATPase"/>
    <property type="match status" value="1"/>
</dbReference>
<feature type="domain" description="TGS" evidence="8">
    <location>
        <begin position="281"/>
        <end position="364"/>
    </location>
</feature>
<dbReference type="InterPro" id="IPR013029">
    <property type="entry name" value="YchF_C"/>
</dbReference>
<dbReference type="NCBIfam" id="TIGR00092">
    <property type="entry name" value="redox-regulated ATPase YchF"/>
    <property type="match status" value="1"/>
</dbReference>
<dbReference type="CDD" id="cd04867">
    <property type="entry name" value="TGS_YchF_OLA1"/>
    <property type="match status" value="1"/>
</dbReference>
<sequence length="366" mass="40032">MALKAGIVGLPNVGKSTLFNAITQAGAESANYPFCTIDPNVGVVEVPDERLVKLTELVVPKNVVPTAFEFVDIAGLVKGASKGEGLGNKFLAHIREVDAIVHVVRCFQDENITHVSGAVNPISDIETINLELILADVESVEKRIDRSRKNMKGGDKKYAAEVECLERVKEALYNDKPARSVELSDDDKLLIRDLHLLTMKPMLYAANVSEDEVATAEDNPFVQKVREYAAIEGAEVVPISAKVESEIAELEGDDKAMFLEELGLQESGLNRLIKAAYKLLGLNTYFTAGVQEVRAWTIRTGTKAPQAAGVIHTDFERGFIRAEVVAYDDLIAAGSMNAAKEKGQVRLEGKDYVVKDGDVMHFRFNV</sequence>
<gene>
    <name evidence="6 9" type="primary">ychF</name>
    <name evidence="9" type="ORF">E1757_26940</name>
</gene>
<dbReference type="FunFam" id="3.10.20.30:FF:000001">
    <property type="entry name" value="Ribosome-binding ATPase YchF"/>
    <property type="match status" value="1"/>
</dbReference>
<evidence type="ECO:0000259" key="8">
    <source>
        <dbReference type="PROSITE" id="PS51880"/>
    </source>
</evidence>
<dbReference type="PANTHER" id="PTHR23305">
    <property type="entry name" value="OBG GTPASE FAMILY"/>
    <property type="match status" value="1"/>
</dbReference>
<dbReference type="Gene3D" id="3.10.20.30">
    <property type="match status" value="1"/>
</dbReference>
<evidence type="ECO:0000256" key="6">
    <source>
        <dbReference type="HAMAP-Rule" id="MF_00944"/>
    </source>
</evidence>
<dbReference type="GO" id="GO:0046872">
    <property type="term" value="F:metal ion binding"/>
    <property type="evidence" value="ECO:0007669"/>
    <property type="project" value="UniProtKB-KW"/>
</dbReference>
<dbReference type="SUPFAM" id="SSF52540">
    <property type="entry name" value="P-loop containing nucleoside triphosphate hydrolases"/>
    <property type="match status" value="1"/>
</dbReference>
<keyword evidence="5" id="KW-0460">Magnesium</keyword>
<dbReference type="SUPFAM" id="SSF81271">
    <property type="entry name" value="TGS-like"/>
    <property type="match status" value="1"/>
</dbReference>
<reference evidence="9 10" key="1">
    <citation type="submission" date="2019-03" db="EMBL/GenBank/DDBJ databases">
        <title>This is whole genome sequence of Paenibacillus sp MS74 strain.</title>
        <authorList>
            <person name="Trinh H.N."/>
        </authorList>
    </citation>
    <scope>NUCLEOTIDE SEQUENCE [LARGE SCALE GENOMIC DNA]</scope>
    <source>
        <strain evidence="9 10">MS74</strain>
    </source>
</reference>
<evidence type="ECO:0000256" key="3">
    <source>
        <dbReference type="ARBA" id="ARBA00022741"/>
    </source>
</evidence>
<evidence type="ECO:0000259" key="7">
    <source>
        <dbReference type="PROSITE" id="PS51710"/>
    </source>
</evidence>
<dbReference type="EMBL" id="SMRT01000016">
    <property type="protein sequence ID" value="TDF93566.1"/>
    <property type="molecule type" value="Genomic_DNA"/>
</dbReference>
<dbReference type="Gene3D" id="3.40.50.300">
    <property type="entry name" value="P-loop containing nucleotide triphosphate hydrolases"/>
    <property type="match status" value="1"/>
</dbReference>
<evidence type="ECO:0000256" key="2">
    <source>
        <dbReference type="ARBA" id="ARBA00022723"/>
    </source>
</evidence>
<comment type="cofactor">
    <cofactor evidence="1">
        <name>Mg(2+)</name>
        <dbReference type="ChEBI" id="CHEBI:18420"/>
    </cofactor>
</comment>
<dbReference type="InterPro" id="IPR004095">
    <property type="entry name" value="TGS"/>
</dbReference>
<dbReference type="GO" id="GO:0005524">
    <property type="term" value="F:ATP binding"/>
    <property type="evidence" value="ECO:0007669"/>
    <property type="project" value="UniProtKB-UniRule"/>
</dbReference>
<dbReference type="InterPro" id="IPR012675">
    <property type="entry name" value="Beta-grasp_dom_sf"/>
</dbReference>
<dbReference type="GO" id="GO:0043023">
    <property type="term" value="F:ribosomal large subunit binding"/>
    <property type="evidence" value="ECO:0007669"/>
    <property type="project" value="UniProtKB-UniRule"/>
</dbReference>
<dbReference type="OrthoDB" id="9807318at2"/>
<dbReference type="InterPro" id="IPR041706">
    <property type="entry name" value="YchF_N"/>
</dbReference>
<dbReference type="AlphaFoldDB" id="A0A4R5KEB5"/>
<dbReference type="PRINTS" id="PR00326">
    <property type="entry name" value="GTP1OBG"/>
</dbReference>
<keyword evidence="2" id="KW-0479">Metal-binding</keyword>
<dbReference type="Proteomes" id="UP000295636">
    <property type="component" value="Unassembled WGS sequence"/>
</dbReference>
<feature type="domain" description="OBG-type G" evidence="7">
    <location>
        <begin position="3"/>
        <end position="259"/>
    </location>
</feature>
<comment type="similarity">
    <text evidence="6">Belongs to the TRAFAC class OBG-HflX-like GTPase superfamily. OBG GTPase family. YchF/OLA1 subfamily.</text>
</comment>
<evidence type="ECO:0000256" key="5">
    <source>
        <dbReference type="ARBA" id="ARBA00022842"/>
    </source>
</evidence>
<dbReference type="RefSeq" id="WP_133234043.1">
    <property type="nucleotide sequence ID" value="NZ_SMRT01000016.1"/>
</dbReference>
<dbReference type="InterPro" id="IPR023192">
    <property type="entry name" value="TGS-like_dom_sf"/>
</dbReference>
<keyword evidence="10" id="KW-1185">Reference proteome</keyword>
<comment type="function">
    <text evidence="6">ATPase that binds to both the 70S ribosome and the 50S ribosomal subunit in a nucleotide-independent manner.</text>
</comment>
<dbReference type="FunFam" id="1.10.150.300:FF:000004">
    <property type="entry name" value="Ribosome-binding ATPase YchF"/>
    <property type="match status" value="1"/>
</dbReference>
<keyword evidence="4 6" id="KW-0067">ATP-binding</keyword>
<dbReference type="PROSITE" id="PS51880">
    <property type="entry name" value="TGS"/>
    <property type="match status" value="1"/>
</dbReference>
<accession>A0A4R5KEB5</accession>
<dbReference type="PROSITE" id="PS51710">
    <property type="entry name" value="G_OBG"/>
    <property type="match status" value="1"/>
</dbReference>
<evidence type="ECO:0000256" key="1">
    <source>
        <dbReference type="ARBA" id="ARBA00001946"/>
    </source>
</evidence>
<dbReference type="PIRSF" id="PIRSF006641">
    <property type="entry name" value="CHP00092"/>
    <property type="match status" value="1"/>
</dbReference>
<feature type="binding site" evidence="6">
    <location>
        <begin position="12"/>
        <end position="17"/>
    </location>
    <ligand>
        <name>ATP</name>
        <dbReference type="ChEBI" id="CHEBI:30616"/>
    </ligand>
</feature>
<organism evidence="9 10">
    <name type="scientific">Paenibacillus piri</name>
    <dbReference type="NCBI Taxonomy" id="2547395"/>
    <lineage>
        <taxon>Bacteria</taxon>
        <taxon>Bacillati</taxon>
        <taxon>Bacillota</taxon>
        <taxon>Bacilli</taxon>
        <taxon>Bacillales</taxon>
        <taxon>Paenibacillaceae</taxon>
        <taxon>Paenibacillus</taxon>
    </lineage>
</organism>
<dbReference type="CDD" id="cd01900">
    <property type="entry name" value="YchF"/>
    <property type="match status" value="1"/>
</dbReference>
<protein>
    <recommendedName>
        <fullName evidence="6">Ribosome-binding ATPase YchF</fullName>
    </recommendedName>
</protein>
<dbReference type="InterPro" id="IPR006073">
    <property type="entry name" value="GTP-bd"/>
</dbReference>
<dbReference type="Gene3D" id="1.10.150.300">
    <property type="entry name" value="TGS-like domain"/>
    <property type="match status" value="1"/>
</dbReference>
<dbReference type="GO" id="GO:0005525">
    <property type="term" value="F:GTP binding"/>
    <property type="evidence" value="ECO:0007669"/>
    <property type="project" value="InterPro"/>
</dbReference>
<name>A0A4R5KEB5_9BACL</name>
<proteinExistence type="inferred from homology"/>
<dbReference type="Pfam" id="PF01926">
    <property type="entry name" value="MMR_HSR1"/>
    <property type="match status" value="1"/>
</dbReference>
<dbReference type="InterPro" id="IPR027417">
    <property type="entry name" value="P-loop_NTPase"/>
</dbReference>
<dbReference type="GO" id="GO:0005737">
    <property type="term" value="C:cytoplasm"/>
    <property type="evidence" value="ECO:0007669"/>
    <property type="project" value="TreeGrafter"/>
</dbReference>
<comment type="caution">
    <text evidence="9">The sequence shown here is derived from an EMBL/GenBank/DDBJ whole genome shotgun (WGS) entry which is preliminary data.</text>
</comment>